<accession>A0ABP3AG68</accession>
<keyword evidence="1" id="KW-0560">Oxidoreductase</keyword>
<dbReference type="Proteomes" id="UP000020681">
    <property type="component" value="Unassembled WGS sequence"/>
</dbReference>
<protein>
    <submittedName>
        <fullName evidence="1">Lactate 2-monooxygenase domain protein</fullName>
        <ecNumber evidence="1">1.13.12.4</ecNumber>
    </submittedName>
</protein>
<name>A0ABP3AG68_MYCUL</name>
<dbReference type="EC" id="1.13.12.4" evidence="1"/>
<organism evidence="1 2">
    <name type="scientific">Mycobacterium ulcerans str. Harvey</name>
    <dbReference type="NCBI Taxonomy" id="1299332"/>
    <lineage>
        <taxon>Bacteria</taxon>
        <taxon>Bacillati</taxon>
        <taxon>Actinomycetota</taxon>
        <taxon>Actinomycetes</taxon>
        <taxon>Mycobacteriales</taxon>
        <taxon>Mycobacteriaceae</taxon>
        <taxon>Mycobacterium</taxon>
        <taxon>Mycobacterium ulcerans group</taxon>
    </lineage>
</organism>
<proteinExistence type="predicted"/>
<sequence>MAFGDYQYEIYFQGLSGVVPGLPMAFAELESRAQMALPPSVWSYVVGGPATSAPSAPTMRPSTGGV</sequence>
<comment type="caution">
    <text evidence="1">The sequence shown here is derived from an EMBL/GenBank/DDBJ whole genome shotgun (WGS) entry which is preliminary data.</text>
</comment>
<reference evidence="1 2" key="1">
    <citation type="submission" date="2014-01" db="EMBL/GenBank/DDBJ databases">
        <authorList>
            <person name="Dobos K."/>
            <person name="Lenaerts A."/>
            <person name="Ordway D."/>
            <person name="DeGroote M.A."/>
            <person name="Parker T."/>
            <person name="Sizemore C."/>
            <person name="Tallon L.J."/>
            <person name="Sadzewicz L.K."/>
            <person name="Sengamalay N."/>
            <person name="Fraser C.M."/>
            <person name="Hine E."/>
            <person name="Shefchek K.A."/>
            <person name="Das S.P."/>
            <person name="Tettelin H."/>
        </authorList>
    </citation>
    <scope>NUCLEOTIDE SEQUENCE [LARGE SCALE GENOMIC DNA]</scope>
    <source>
        <strain evidence="1 2">Harvey</strain>
    </source>
</reference>
<evidence type="ECO:0000313" key="1">
    <source>
        <dbReference type="EMBL" id="EUA90263.1"/>
    </source>
</evidence>
<dbReference type="GO" id="GO:0050040">
    <property type="term" value="F:lactate 2-monooxygenase activity"/>
    <property type="evidence" value="ECO:0007669"/>
    <property type="project" value="UniProtKB-EC"/>
</dbReference>
<dbReference type="EMBL" id="JAOL01000106">
    <property type="protein sequence ID" value="EUA90263.1"/>
    <property type="molecule type" value="Genomic_DNA"/>
</dbReference>
<gene>
    <name evidence="1" type="ORF">I551_3264</name>
</gene>
<evidence type="ECO:0000313" key="2">
    <source>
        <dbReference type="Proteomes" id="UP000020681"/>
    </source>
</evidence>
<keyword evidence="2" id="KW-1185">Reference proteome</keyword>